<dbReference type="Proteomes" id="UP001589799">
    <property type="component" value="Unassembled WGS sequence"/>
</dbReference>
<dbReference type="RefSeq" id="WP_377698896.1">
    <property type="nucleotide sequence ID" value="NZ_JBHLWE010000034.1"/>
</dbReference>
<proteinExistence type="predicted"/>
<dbReference type="EMBL" id="JBHLWE010000034">
    <property type="protein sequence ID" value="MFC0341254.1"/>
    <property type="molecule type" value="Genomic_DNA"/>
</dbReference>
<gene>
    <name evidence="1" type="ORF">ACFFII_10820</name>
</gene>
<protein>
    <submittedName>
        <fullName evidence="1">Glycosyltransferase family 2 protein</fullName>
    </submittedName>
</protein>
<accession>A0ABV6I4W8</accession>
<comment type="caution">
    <text evidence="1">The sequence shown here is derived from an EMBL/GenBank/DDBJ whole genome shotgun (WGS) entry which is preliminary data.</text>
</comment>
<dbReference type="SUPFAM" id="SSF53448">
    <property type="entry name" value="Nucleotide-diphospho-sugar transferases"/>
    <property type="match status" value="1"/>
</dbReference>
<dbReference type="InterPro" id="IPR029044">
    <property type="entry name" value="Nucleotide-diphossugar_trans"/>
</dbReference>
<name>A0ABV6I4W8_9RHOB</name>
<sequence>MAGMIADAFRRWKQDRRLARAEAEILSRRLDPAPHGLNSPLIVSLTSYPARFGSLHLVLRSLLAQSVRADRVVLWLDESDERLLPPAATELGIEIRVCPNWRSYKKIVPTLAEWPDAHVVTADDDVYYGPDWLAGLVRHAGAGVVCHRAHRVALGAGGIPRPYADWQRNIDAPDRSTLVFPTGVGGVLYAPGVFHQDVCREDLFQRLAPTADDVWLYWMHQLRGSQPAKIGGRFRITEWRGTQAQNLRAGNLAGDGNDLAVRALIEHYGFPVEGRNAPA</sequence>
<evidence type="ECO:0000313" key="1">
    <source>
        <dbReference type="EMBL" id="MFC0341254.1"/>
    </source>
</evidence>
<keyword evidence="2" id="KW-1185">Reference proteome</keyword>
<evidence type="ECO:0000313" key="2">
    <source>
        <dbReference type="Proteomes" id="UP001589799"/>
    </source>
</evidence>
<organism evidence="1 2">
    <name type="scientific">Paracoccus niistensis</name>
    <dbReference type="NCBI Taxonomy" id="632935"/>
    <lineage>
        <taxon>Bacteria</taxon>
        <taxon>Pseudomonadati</taxon>
        <taxon>Pseudomonadota</taxon>
        <taxon>Alphaproteobacteria</taxon>
        <taxon>Rhodobacterales</taxon>
        <taxon>Paracoccaceae</taxon>
        <taxon>Paracoccus</taxon>
    </lineage>
</organism>
<reference evidence="1 2" key="1">
    <citation type="submission" date="2024-09" db="EMBL/GenBank/DDBJ databases">
        <authorList>
            <person name="Sun Q."/>
            <person name="Mori K."/>
        </authorList>
    </citation>
    <scope>NUCLEOTIDE SEQUENCE [LARGE SCALE GENOMIC DNA]</scope>
    <source>
        <strain evidence="1 2">KCTC 22789</strain>
    </source>
</reference>